<dbReference type="InterPro" id="IPR009000">
    <property type="entry name" value="Transl_B-barrel_sf"/>
</dbReference>
<evidence type="ECO:0000256" key="11">
    <source>
        <dbReference type="ARBA" id="ARBA00023146"/>
    </source>
</evidence>
<evidence type="ECO:0000256" key="2">
    <source>
        <dbReference type="ARBA" id="ARBA00022490"/>
    </source>
</evidence>
<evidence type="ECO:0000256" key="1">
    <source>
        <dbReference type="ARBA" id="ARBA00008226"/>
    </source>
</evidence>
<keyword evidence="3 12" id="KW-0820">tRNA-binding</keyword>
<dbReference type="InterPro" id="IPR050058">
    <property type="entry name" value="Ala-tRNA_ligase"/>
</dbReference>
<dbReference type="EC" id="6.1.1.7" evidence="12"/>
<dbReference type="PANTHER" id="PTHR11777:SF9">
    <property type="entry name" value="ALANINE--TRNA LIGASE, CYTOPLASMIC"/>
    <property type="match status" value="1"/>
</dbReference>
<dbReference type="Gene3D" id="2.40.30.130">
    <property type="match status" value="1"/>
</dbReference>
<keyword evidence="7 12" id="KW-0862">Zinc</keyword>
<keyword evidence="4 12" id="KW-0436">Ligase</keyword>
<organism evidence="14 15">
    <name type="scientific">Candidatus Lokiarchaeum ossiferum</name>
    <dbReference type="NCBI Taxonomy" id="2951803"/>
    <lineage>
        <taxon>Archaea</taxon>
        <taxon>Promethearchaeati</taxon>
        <taxon>Promethearchaeota</taxon>
        <taxon>Promethearchaeia</taxon>
        <taxon>Promethearchaeales</taxon>
        <taxon>Promethearchaeaceae</taxon>
        <taxon>Candidatus Lokiarchaeum</taxon>
    </lineage>
</organism>
<dbReference type="InterPro" id="IPR002318">
    <property type="entry name" value="Ala-tRNA-lgiase_IIc"/>
</dbReference>
<keyword evidence="15" id="KW-1185">Reference proteome</keyword>
<dbReference type="Pfam" id="PF01411">
    <property type="entry name" value="tRNA-synt_2c"/>
    <property type="match status" value="1"/>
</dbReference>
<dbReference type="HAMAP" id="MF_00036_A">
    <property type="entry name" value="Ala_tRNA_synth_A"/>
    <property type="match status" value="1"/>
</dbReference>
<evidence type="ECO:0000256" key="12">
    <source>
        <dbReference type="HAMAP-Rule" id="MF_00036"/>
    </source>
</evidence>
<proteinExistence type="inferred from homology"/>
<reference evidence="14" key="1">
    <citation type="submission" date="2022-09" db="EMBL/GenBank/DDBJ databases">
        <title>Actin cytoskeleton and complex cell architecture in an #Asgard archaeon.</title>
        <authorList>
            <person name="Ponce Toledo R.I."/>
            <person name="Schleper C."/>
            <person name="Rodrigues Oliveira T."/>
            <person name="Wollweber F."/>
            <person name="Xu J."/>
            <person name="Rittmann S."/>
            <person name="Klingl A."/>
            <person name="Pilhofer M."/>
        </authorList>
    </citation>
    <scope>NUCLEOTIDE SEQUENCE</scope>
    <source>
        <strain evidence="14">B-35</strain>
    </source>
</reference>
<feature type="binding site" evidence="12">
    <location>
        <position position="629"/>
    </location>
    <ligand>
        <name>Zn(2+)</name>
        <dbReference type="ChEBI" id="CHEBI:29105"/>
    </ligand>
</feature>
<dbReference type="Gene3D" id="3.10.310.40">
    <property type="match status" value="1"/>
</dbReference>
<dbReference type="PROSITE" id="PS50860">
    <property type="entry name" value="AA_TRNA_LIGASE_II_ALA"/>
    <property type="match status" value="1"/>
</dbReference>
<dbReference type="SUPFAM" id="SSF101353">
    <property type="entry name" value="Putative anticodon-binding domain of alanyl-tRNA synthetase (AlaRS)"/>
    <property type="match status" value="1"/>
</dbReference>
<dbReference type="InterPro" id="IPR045864">
    <property type="entry name" value="aa-tRNA-synth_II/BPL/LPL"/>
</dbReference>
<keyword evidence="9 12" id="KW-0694">RNA-binding</keyword>
<keyword evidence="6 12" id="KW-0547">Nucleotide-binding</keyword>
<evidence type="ECO:0000256" key="10">
    <source>
        <dbReference type="ARBA" id="ARBA00022917"/>
    </source>
</evidence>
<dbReference type="InterPro" id="IPR022429">
    <property type="entry name" value="Ala-tRNA_lgiase_arc"/>
</dbReference>
<evidence type="ECO:0000256" key="3">
    <source>
        <dbReference type="ARBA" id="ARBA00022555"/>
    </source>
</evidence>
<evidence type="ECO:0000256" key="5">
    <source>
        <dbReference type="ARBA" id="ARBA00022723"/>
    </source>
</evidence>
<comment type="subcellular location">
    <subcellularLocation>
        <location evidence="12">Cytoplasm</location>
    </subcellularLocation>
</comment>
<dbReference type="InterPro" id="IPR018162">
    <property type="entry name" value="Ala-tRNA-ligase_IIc_anticod-bd"/>
</dbReference>
<keyword evidence="2 12" id="KW-0963">Cytoplasm</keyword>
<dbReference type="SMART" id="SM00863">
    <property type="entry name" value="tRNA_SAD"/>
    <property type="match status" value="1"/>
</dbReference>
<comment type="catalytic activity">
    <reaction evidence="12">
        <text>tRNA(Ala) + L-alanine + ATP = L-alanyl-tRNA(Ala) + AMP + diphosphate</text>
        <dbReference type="Rhea" id="RHEA:12540"/>
        <dbReference type="Rhea" id="RHEA-COMP:9657"/>
        <dbReference type="Rhea" id="RHEA-COMP:9923"/>
        <dbReference type="ChEBI" id="CHEBI:30616"/>
        <dbReference type="ChEBI" id="CHEBI:33019"/>
        <dbReference type="ChEBI" id="CHEBI:57972"/>
        <dbReference type="ChEBI" id="CHEBI:78442"/>
        <dbReference type="ChEBI" id="CHEBI:78497"/>
        <dbReference type="ChEBI" id="CHEBI:456215"/>
        <dbReference type="EC" id="6.1.1.7"/>
    </reaction>
</comment>
<dbReference type="InterPro" id="IPR012947">
    <property type="entry name" value="tRNA_SAD"/>
</dbReference>
<dbReference type="GO" id="GO:0004813">
    <property type="term" value="F:alanine-tRNA ligase activity"/>
    <property type="evidence" value="ECO:0007669"/>
    <property type="project" value="UniProtKB-EC"/>
</dbReference>
<evidence type="ECO:0000256" key="6">
    <source>
        <dbReference type="ARBA" id="ARBA00022741"/>
    </source>
</evidence>
<protein>
    <recommendedName>
        <fullName evidence="12">Alanine--tRNA ligase</fullName>
        <ecNumber evidence="12">6.1.1.7</ecNumber>
    </recommendedName>
    <alternativeName>
        <fullName evidence="12">Alanyl-tRNA synthetase</fullName>
        <shortName evidence="12">AlaRS</shortName>
    </alternativeName>
</protein>
<dbReference type="SUPFAM" id="SSF55681">
    <property type="entry name" value="Class II aaRS and biotin synthetases"/>
    <property type="match status" value="1"/>
</dbReference>
<comment type="function">
    <text evidence="12">Catalyzes the attachment of alanine to tRNA(Ala) in a two-step reaction: alanine is first activated by ATP to form Ala-AMP and then transferred to the acceptor end of tRNA(Ala). Also edits incorrectly charged Ser-tRNA(Ala) and Gly-tRNA(Ala) via its editing domain.</text>
</comment>
<dbReference type="Pfam" id="PF07973">
    <property type="entry name" value="tRNA_SAD"/>
    <property type="match status" value="1"/>
</dbReference>
<comment type="domain">
    <text evidence="12">Consists of three domains; the N-terminal catalytic domain, the editing domain and the C-terminal C-Ala domain. The editing domain removes incorrectly charged amino acids, while the C-Ala domain, along with tRNA(Ala), serves as a bridge to cooperatively bring together the editing and aminoacylation centers thus stimulating deacylation of misacylated tRNAs.</text>
</comment>
<dbReference type="EMBL" id="CP104013">
    <property type="protein sequence ID" value="UYP47675.1"/>
    <property type="molecule type" value="Genomic_DNA"/>
</dbReference>
<sequence>MIHMAKLLSDKEQKKAFKKIAEENPGKYYPITVLKQKGFIRKHCINCKKYFWTAVHTKETCGEPECNDGFTVVNNNPKKNHLSFIQVWKKIVEILEPRGYVPIKRYPVVARWNPTTEFTIASIAAFQPYVVSGEVPPPAKKLLIPQFCLRFGDIENVGITGSHCTGFVMIGQHQFVSPEEWDQDQAFRDIYDFLVDGVGLANTEFVIHEDAWAGAGCFGPCMEFFSRGVELFNQVYTLFQQTPEGPIGLNLKVLDMGLGMERVAWFSQGTPNIYEAIFPLVLQRIRERTKVELDYTLYNRFSQFSAFLNIDEVEDMNEAWARVGRELNIDPITLKEKIVPMTAVYSIAEHSRSLLFAITDGKLPSNVGGGYNLRVIFRRAISFIDQFNWDIDMGEVCEWHAEELFEIFPEISESLNEVKAILEIEKQKYYATKKEAEKIVKKLVKKEDITEEKLIELYDSNGINPELIKAAAAKLGKKIKIPDDFYGKVIARHEKIVQVHATNKKIDIDLTNIPDTKKLYFTDYSKTENSAKVLKIQKITHEIEDEEAEGEQMLKITAWAIVLDSSIAYPTSGGQLHDNGWINTIKFIDVIKLGGITIHILDQEPDFKEGDTVTLKIDRDRRKLLTQHHTATHIVNAAARKILGNHINQAGAKKTLEKAHLDITHYDSLTDEQVNQIEQVANELVSREIQSNIRFMERSEAESKYGMSLYQGGAVPGVSLRVVEIPDIDIEACGGTHVNNTREIGQIKIIKSQKIQDGIVRLTYTAGNATKALFEKNEKIKKKLSQILEVSPDELVARSQELLEKWRMLRKAMSTGDYSEYMTTLTIKEKDPDQSLHVLSRFFEISTDMLIGKIQKLKEEWETMRKEIQQIAIVVGEKNVEYLVENAKEVHNVKFIAAIYPNMDNKVLSNLGKALLKKVNSGLIFLIGSSPKGVNFIVMRGEKIKEYNLSKISKQFLQKVNGKGGGKPDSAQGFIQNYKEEPEKLFEIFQKLVFSSIELNK</sequence>
<dbReference type="SUPFAM" id="SSF50447">
    <property type="entry name" value="Translation proteins"/>
    <property type="match status" value="1"/>
</dbReference>
<feature type="binding site" evidence="12">
    <location>
        <position position="733"/>
    </location>
    <ligand>
        <name>Zn(2+)</name>
        <dbReference type="ChEBI" id="CHEBI:29105"/>
    </ligand>
</feature>
<evidence type="ECO:0000259" key="13">
    <source>
        <dbReference type="PROSITE" id="PS50860"/>
    </source>
</evidence>
<dbReference type="InterPro" id="IPR003156">
    <property type="entry name" value="DHHA1_dom"/>
</dbReference>
<name>A0ABY6HW81_9ARCH</name>
<keyword evidence="5 12" id="KW-0479">Metal-binding</keyword>
<keyword evidence="8 12" id="KW-0067">ATP-binding</keyword>
<dbReference type="SUPFAM" id="SSF55186">
    <property type="entry name" value="ThrRS/AlaRS common domain"/>
    <property type="match status" value="1"/>
</dbReference>
<evidence type="ECO:0000256" key="7">
    <source>
        <dbReference type="ARBA" id="ARBA00022833"/>
    </source>
</evidence>
<keyword evidence="11 12" id="KW-0030">Aminoacyl-tRNA synthetase</keyword>
<dbReference type="PANTHER" id="PTHR11777">
    <property type="entry name" value="ALANYL-TRNA SYNTHETASE"/>
    <property type="match status" value="1"/>
</dbReference>
<keyword evidence="10 12" id="KW-0648">Protein biosynthesis</keyword>
<dbReference type="InterPro" id="IPR018163">
    <property type="entry name" value="Thr/Ala-tRNA-synth_IIc_edit"/>
</dbReference>
<comment type="similarity">
    <text evidence="1 12">Belongs to the class-II aminoacyl-tRNA synthetase family.</text>
</comment>
<evidence type="ECO:0000313" key="14">
    <source>
        <dbReference type="EMBL" id="UYP47675.1"/>
    </source>
</evidence>
<comment type="cofactor">
    <cofactor evidence="12">
        <name>Zn(2+)</name>
        <dbReference type="ChEBI" id="CHEBI:29105"/>
    </cofactor>
    <text evidence="12">Binds 1 zinc ion per subunit.</text>
</comment>
<evidence type="ECO:0000313" key="15">
    <source>
        <dbReference type="Proteomes" id="UP001208689"/>
    </source>
</evidence>
<evidence type="ECO:0000256" key="8">
    <source>
        <dbReference type="ARBA" id="ARBA00022840"/>
    </source>
</evidence>
<feature type="domain" description="Alanyl-transfer RNA synthetases family profile" evidence="13">
    <location>
        <begin position="82"/>
        <end position="776"/>
    </location>
</feature>
<dbReference type="Gene3D" id="3.30.980.10">
    <property type="entry name" value="Threonyl-trna Synthetase, Chain A, domain 2"/>
    <property type="match status" value="1"/>
</dbReference>
<accession>A0ABY6HW81</accession>
<dbReference type="NCBIfam" id="TIGR00344">
    <property type="entry name" value="alaS"/>
    <property type="match status" value="1"/>
</dbReference>
<dbReference type="Pfam" id="PF02272">
    <property type="entry name" value="DHHA1"/>
    <property type="match status" value="1"/>
</dbReference>
<feature type="binding site" evidence="12">
    <location>
        <position position="737"/>
    </location>
    <ligand>
        <name>Zn(2+)</name>
        <dbReference type="ChEBI" id="CHEBI:29105"/>
    </ligand>
</feature>
<gene>
    <name evidence="12" type="primary">alaS</name>
    <name evidence="14" type="ORF">NEF87_003960</name>
</gene>
<dbReference type="InterPro" id="IPR018164">
    <property type="entry name" value="Ala-tRNA-synth_IIc_N"/>
</dbReference>
<dbReference type="Gene3D" id="3.30.930.10">
    <property type="entry name" value="Bira Bifunctional Protein, Domain 2"/>
    <property type="match status" value="1"/>
</dbReference>
<dbReference type="InterPro" id="IPR018165">
    <property type="entry name" value="Ala-tRNA-synth_IIc_core"/>
</dbReference>
<evidence type="ECO:0000256" key="9">
    <source>
        <dbReference type="ARBA" id="ARBA00022884"/>
    </source>
</evidence>
<dbReference type="PRINTS" id="PR00980">
    <property type="entry name" value="TRNASYNTHALA"/>
</dbReference>
<feature type="binding site" evidence="12">
    <location>
        <position position="633"/>
    </location>
    <ligand>
        <name>Zn(2+)</name>
        <dbReference type="ChEBI" id="CHEBI:29105"/>
    </ligand>
</feature>
<evidence type="ECO:0000256" key="4">
    <source>
        <dbReference type="ARBA" id="ARBA00022598"/>
    </source>
</evidence>
<dbReference type="Gene3D" id="3.30.54.20">
    <property type="match status" value="1"/>
</dbReference>
<dbReference type="Proteomes" id="UP001208689">
    <property type="component" value="Chromosome"/>
</dbReference>